<dbReference type="EMBL" id="BJWJ01000013">
    <property type="protein sequence ID" value="GEM04503.1"/>
    <property type="molecule type" value="Genomic_DNA"/>
</dbReference>
<dbReference type="RefSeq" id="WP_177220643.1">
    <property type="nucleotide sequence ID" value="NZ_BJWJ01000013.1"/>
</dbReference>
<accession>A0ABQ0VTM7</accession>
<proteinExistence type="predicted"/>
<evidence type="ECO:0000313" key="2">
    <source>
        <dbReference type="Proteomes" id="UP000321773"/>
    </source>
</evidence>
<reference evidence="1 2" key="1">
    <citation type="submission" date="2019-07" db="EMBL/GenBank/DDBJ databases">
        <title>Whole genome shotgun sequence of Halolactibacillus miurensis NBRC 100873.</title>
        <authorList>
            <person name="Hosoyama A."/>
            <person name="Uohara A."/>
            <person name="Ohji S."/>
            <person name="Ichikawa N."/>
        </authorList>
    </citation>
    <scope>NUCLEOTIDE SEQUENCE [LARGE SCALE GENOMIC DNA]</scope>
    <source>
        <strain evidence="1 2">NBRC 100873</strain>
    </source>
</reference>
<comment type="caution">
    <text evidence="1">The sequence shown here is derived from an EMBL/GenBank/DDBJ whole genome shotgun (WGS) entry which is preliminary data.</text>
</comment>
<sequence length="46" mass="5520">MSRKQFIDLLNKLGIYQAKQMTDAELVTIYLELKRVEELIKEYSKQ</sequence>
<keyword evidence="2" id="KW-1185">Reference proteome</keyword>
<gene>
    <name evidence="1" type="ORF">HMI01_14910</name>
</gene>
<evidence type="ECO:0000313" key="1">
    <source>
        <dbReference type="EMBL" id="GEM04503.1"/>
    </source>
</evidence>
<protein>
    <recommendedName>
        <fullName evidence="3">Fur-regulated basic protein A</fullName>
    </recommendedName>
</protein>
<name>A0ABQ0VTM7_9BACI</name>
<dbReference type="Proteomes" id="UP000321773">
    <property type="component" value="Unassembled WGS sequence"/>
</dbReference>
<organism evidence="1 2">
    <name type="scientific">Halolactibacillus miurensis</name>
    <dbReference type="NCBI Taxonomy" id="306541"/>
    <lineage>
        <taxon>Bacteria</taxon>
        <taxon>Bacillati</taxon>
        <taxon>Bacillota</taxon>
        <taxon>Bacilli</taxon>
        <taxon>Bacillales</taxon>
        <taxon>Bacillaceae</taxon>
        <taxon>Halolactibacillus</taxon>
    </lineage>
</organism>
<evidence type="ECO:0008006" key="3">
    <source>
        <dbReference type="Google" id="ProtNLM"/>
    </source>
</evidence>